<dbReference type="RefSeq" id="WP_002613641.1">
    <property type="nucleotide sequence ID" value="NC_014623.1"/>
</dbReference>
<reference evidence="1 3" key="2">
    <citation type="journal article" date="2011" name="Mol. Biol. Evol.">
        <title>Comparative genomic analysis of fruiting body formation in Myxococcales.</title>
        <authorList>
            <person name="Huntley S."/>
            <person name="Hamann N."/>
            <person name="Wegener-Feldbrugge S."/>
            <person name="Treuner-Lange A."/>
            <person name="Kube M."/>
            <person name="Reinhardt R."/>
            <person name="Klages S."/>
            <person name="Muller R."/>
            <person name="Ronning C.M."/>
            <person name="Nierman W.C."/>
            <person name="Sogaard-Andersen L."/>
        </authorList>
    </citation>
    <scope>NUCLEOTIDE SEQUENCE [LARGE SCALE GENOMIC DNA]</scope>
    <source>
        <strain evidence="1 3">DW4/3-1</strain>
    </source>
</reference>
<evidence type="ECO:0000313" key="1">
    <source>
        <dbReference type="EMBL" id="ADO76114.1"/>
    </source>
</evidence>
<accession>Q093B5</accession>
<dbReference type="Proteomes" id="UP000032702">
    <property type="component" value="Unassembled WGS sequence"/>
</dbReference>
<dbReference type="KEGG" id="sur:STAUR_8360"/>
<evidence type="ECO:0000313" key="4">
    <source>
        <dbReference type="Proteomes" id="UP000032702"/>
    </source>
</evidence>
<evidence type="ECO:0000313" key="3">
    <source>
        <dbReference type="Proteomes" id="UP000001351"/>
    </source>
</evidence>
<dbReference type="OrthoDB" id="9969943at2"/>
<name>Q093B5_STIAD</name>
<dbReference type="STRING" id="378806.STAUR_8360"/>
<sequence length="170" mass="18301">MHALVPSVSVGHGARGVLLISGLLLTGCRPAPLSIESSRAWSPEETAQRLQCTPERTHGTWQATSTRYDSECDMKIDAVRYLQSARLNGRLPGLAERDNLGLFLRAEGLAAADIGPSVRFTGFEVVNALRGPHVLKVRLSSGKELAFCCEKVKACASAEACTCRSDCNDE</sequence>
<proteinExistence type="predicted"/>
<protein>
    <submittedName>
        <fullName evidence="2">Uncharacterized protein</fullName>
    </submittedName>
</protein>
<dbReference type="EMBL" id="AAMD01000046">
    <property type="protein sequence ID" value="EAU66861.1"/>
    <property type="molecule type" value="Genomic_DNA"/>
</dbReference>
<dbReference type="AlphaFoldDB" id="Q093B5"/>
<keyword evidence="3" id="KW-1185">Reference proteome</keyword>
<evidence type="ECO:0000313" key="2">
    <source>
        <dbReference type="EMBL" id="EAU66861.1"/>
    </source>
</evidence>
<organism evidence="2 4">
    <name type="scientific">Stigmatella aurantiaca (strain DW4/3-1)</name>
    <dbReference type="NCBI Taxonomy" id="378806"/>
    <lineage>
        <taxon>Bacteria</taxon>
        <taxon>Pseudomonadati</taxon>
        <taxon>Myxococcota</taxon>
        <taxon>Myxococcia</taxon>
        <taxon>Myxococcales</taxon>
        <taxon>Cystobacterineae</taxon>
        <taxon>Archangiaceae</taxon>
        <taxon>Stigmatella</taxon>
    </lineage>
</organism>
<dbReference type="HOGENOM" id="CLU_1569749_0_0_7"/>
<dbReference type="EMBL" id="CP002271">
    <property type="protein sequence ID" value="ADO76114.1"/>
    <property type="molecule type" value="Genomic_DNA"/>
</dbReference>
<reference evidence="2 4" key="1">
    <citation type="submission" date="2006-04" db="EMBL/GenBank/DDBJ databases">
        <authorList>
            <person name="Nierman W.C."/>
        </authorList>
    </citation>
    <scope>NUCLEOTIDE SEQUENCE [LARGE SCALE GENOMIC DNA]</scope>
    <source>
        <strain evidence="2 4">DW4/3-1</strain>
    </source>
</reference>
<gene>
    <name evidence="1" type="ordered locus">STAUR_8360</name>
    <name evidence="2" type="ORF">STIAU_3048</name>
</gene>
<dbReference type="Proteomes" id="UP000001351">
    <property type="component" value="Chromosome"/>
</dbReference>